<dbReference type="Gene3D" id="2.60.40.4070">
    <property type="match status" value="1"/>
</dbReference>
<accession>A0A7V4WVW7</accession>
<feature type="domain" description="Big-1" evidence="3">
    <location>
        <begin position="1095"/>
        <end position="1185"/>
    </location>
</feature>
<feature type="signal peptide" evidence="2">
    <location>
        <begin position="1"/>
        <end position="21"/>
    </location>
</feature>
<evidence type="ECO:0000313" key="4">
    <source>
        <dbReference type="EMBL" id="HGY56630.1"/>
    </source>
</evidence>
<evidence type="ECO:0000259" key="3">
    <source>
        <dbReference type="SMART" id="SM00634"/>
    </source>
</evidence>
<feature type="domain" description="Big-1" evidence="3">
    <location>
        <begin position="1405"/>
        <end position="1490"/>
    </location>
</feature>
<dbReference type="InterPro" id="IPR008964">
    <property type="entry name" value="Invasin/intimin_cell_adhesion"/>
</dbReference>
<evidence type="ECO:0000256" key="1">
    <source>
        <dbReference type="ARBA" id="ARBA00010116"/>
    </source>
</evidence>
<comment type="caution">
    <text evidence="4">The sequence shown here is derived from an EMBL/GenBank/DDBJ whole genome shotgun (WGS) entry which is preliminary data.</text>
</comment>
<keyword evidence="2" id="KW-0732">Signal</keyword>
<comment type="similarity">
    <text evidence="1">Belongs to the intimin/invasin family.</text>
</comment>
<dbReference type="Proteomes" id="UP000885779">
    <property type="component" value="Unassembled WGS sequence"/>
</dbReference>
<feature type="domain" description="Big-1" evidence="3">
    <location>
        <begin position="1194"/>
        <end position="1296"/>
    </location>
</feature>
<sequence length="3981" mass="421223">MSKQYRLIIGFLAAFIQIALANQGGKDTFGHMWTDNNGTGPDTVHYEWIDANDGTVIFSGASVDDDIAALKLPFPFTFYGQQKDSLFVSSNGFISFKTLTSSYPVTSPIPSTGAPDSLIAAYWYDLRNGTAEGGVFSKVVGEAPNRRFIIEWEYHQGTSGFPDPINMEIVLYETSHLIKLQYSYVDAAYSGGRVGIEADGTDGISYNSALVANNLAVLFHNKTLGSAVAAISPVSSTTSQYETFTYRLYNVSTTPAGLGKVDYLAIQNPFADDANRPTVTSIKINSADAYIKNSADKPLNPGYASWQYDAVKDSLFIRVSHFNIIDSMVVVFGQTMPGTASSGNAYPSRYDAKLDSSALAAATSAGWSVDVTGSSPTVTHYTFQPANDTSMTAGGSLSYTITARDQSGTAVANSDSIILTTPGSTTAWFTEGTRLGFAGNSSVTVTVHDTIKGQFSIRAENKTNSGVNGESGLITVNPAAQDHFTISSASTADIEVGSERMLQVTLFDVYNNAISDSTVTFTRLSGNGGFSGSSAKNDTTDISGLAQALYTASTKISYGKDSVEVASGAVKDTIVMTLQAGQVSSYAFSPSGSQSIQAGGSVAYTITAKDRYGNGVVNSQTINLSTPGSSTAWFNGNITSIAFSNDSTVTVTVNDTTTGEFSVKAANATDSAVNGQSGAITVTAAAADHFTVTTASEDSLVVGAERLVQVYLYDLYSNPINNATVTFTRFQGSGLFSGGTNSANDQSDANGLAQASYTASTDVSYVTDRIEVVSGSIRDTVNIPLKTGALAELRIQRDATANGPAVGDTTMTADESASFIALGYDSYGNFKGRIASNWSGSGVVSALSPANPTDSVFFDATTKGSGTLKATAQSDASLSASTGLITVTAGTVASVLIRTSPNGEGTEIGDTTLTVGQTLYLYSAGYDADNNYNQDVAVDWYTTGTLTGLGTATNTSVTTLQPTTTGSGTVGTTSAYTDDVTGTITAQAGALASIRIQSVAGDGGAELVDYTGTAGSNATFYAEGYDANGIYLGPVNVTWTVDGDSIGYFSQSGSVSQNTFNFTLVNSSKFYITDGTFSDYSGVIKTQAGAAAALAQQPLSSDTLSAIVGNPVNDSLWVKVTDAYGNAVPGETVTWSTNTDGSLSPSSNQTDALGVARSKWTLRSTAGLDSAQASVSGLSSAVFFANALPDSADSLLYVSGDGQTGTVNSDAANPLRVRVVDYTGAAVSGITVTFSISGTNDLPEGGSDYTIYTPSSSTDANGYAQTMFKFGSKAGTYIVRAYNSQLINSPVTFTLTADPAAADSILIYAGDGQSGTVKTQLSNPVTVKVVDAYENGIANAVVQWTPADTSGAVSATNDTSHTDANGFASTNWTLRRQAGKDTLTVSSGSLTSVIFTATANADAAANVLVYSGNNATVAAGSDQVIEAQVTDQYGNAVEGSEVTFDPADRVSIRTAFTDASGVARSVYNSPTDQDSSVARGFVSGLSDTAKFKIYGVRYIDSSLNPVATQPGQTETFYAQVNNPGPSQLTLDQANTLFKFDDGTTTFSTALDSPAVLNANQIVTLKFAPQTVDAALSAGNYTPQIEFGGTGDLSGTLNTQENGLAVEPLQILSVEVLDPVSKQVAAGKTVQSIRMQVRNRSFYSVTVDSAALQFTPGQDVSQTPQAGNPTTIAADQVADFYFTADVAANAATGTVSVDGYIDGNINGKTVYDHNADQTDQFTIVQPTTLTYESFSPDTVSEQQNTAFTMDVTASGTFDIILNTDSTRLVFGSDSFLLDGPQTLYTGVTTTLSFAAKNLTIPAGRYNGLLYIYGEENGQTKQDTLDTGTKSDTLTVQTPAVLVIDSLLAAADTVSQNSDTLVNVYISNTGEATLELTSLTVSPYGTPQSITPALPVMIGGASQQVLSARVHIPSDATTGNTTLDATAQGTDVNSGDALSDNAADQPDSWYTAGKPLASVDSIRSTETIVTPGQTNIPVNIYLANSGETPISVTSVSLIPTIGLYTESPAAYPFELKGNSQTMVTHYLDVLNNSATGKDTLYAKVEYTNNYSGSDSTFVSTAYLAWKINVAGGSVKIISVNTDYEKVSHGQDSAIVDVRLKNETANDVTLDSLKLIFANGQDNYLQQLSSGTPLGVLAGNDENTYRFYVSVLNNAQTGQDSMHARLISIDSDGDTTLTEDQTINDRWLVQQRQQITVDSVRIDPAMASTGQSGLLGSVYISNAAGTYRADAQIDSVKLKLKIGAADYSGDFDISLQSSPSLGSVLKAGQSIRYNFDLTVHTDAGSATYQAVPEVKGHDVNDNRDTTVTTTASGSSLTVQQAAGLVVNSVWVVPDTLSQGQTHGRVMVDFSNPGEAAAVVNSALLSFSEPTIDFEPLLINKTTPFSLSGGLRDTLIFSINVNTTSFTGTVQVDATLDGEDANSAAALSASSASPASFVIETPADVKWVSTTPSSSKGDTTEQFYVTVSNSGQARVDLDESKTVLKIKSNDFTSTLYTINLHAASPKSIAGDNQQTVLRFEDTYLTGMSANDYRYVLELYGSSNGDQSYQNTLNAGILAYAVDVSITQVTVTPDEVVEGYVGVQSSMYVSNSEAPKTIDESGTTLIFKDKLGNIRTVNNLTRTDTLTILKKDITSELTFTFDIPEGFPIDTTYVYGQISLENGTLIKESSQPGAFVVNSAGNPVYISGSFSPDSVIHNQTVSFTMGFANTGTADLVLNQDSTYINIIGSGMTPINMSGGFTLHGKDRDTGVLDTTYISFVSTKINENVAYDAYDVLWHLNGQTPTGNVDNWEDTDPGALSVIPQADLVFANLVIDSAVVRAGQEDVSVKYQIKNNGASPAVITGFNFNFYNLDQSKDVSGEWALNNSTLLADTIQSGVTRIYPFRFNVSQQATTGRVIPTPAVRYFDVLLPDAPMISNTALAKDTVTVINPANIRIDSLIAEIPNPQNNYVNVGQPFDLRIVVSNTGADTIQSAEIWLRENNLHVATRQLNKIAPNSTMETLVQNRTLSVTGQTVFKAEIHSATDLTNKGVTPLQPLDNSEILLVQTPVNLRLSSSIVEPQGAADSVVSLGQEFVIRSEVENSGQASFGPGSLTLVAADYSGKFTPVQPFSGTQTISQSKPFAEWRLRADALTTGQLFDQLRILLSPVPVDSNTMQPPVSSLLDTVSVKVTEAADISADISVTDPPGARDLILSSGQTFIVQAIFHFNSSVDAANRLASIRLPDGYAVSDSSVIGLKPADTDTVLWNVVAPENPSGSVDSIFVLVSAVDKNSGIEYQKSSSKLGLTVQKRAQLDMNLKIVKDTGSQDNTMSEGQEFTLETKINQSEGTAPVQGGGRLILTLDNGLELTDGETAVKTFSDISETVSWRLRAGSVSFKAASAPAGVNAPVPASAVSGVAKADAKPAVEDRFALLMAAAGENGRLITVQIDSIPVDVNTNKEAFIANPQKTDTVFVENAAQITDLKTTLEKDTVSTGQTFSYGVNTDFSGKLVNAVATVSLPPGFGSPADTVFALDSQGNGVKRLTVPLSYNGSEKVPLKITVAGEDFYSGQVVIGSKTDTLVIERKAELALKLVQITPLSVANSGFASWGQEIQVMMKPVYATTSGTLSNAAITGQGSVTLNSEILDKGFEIIGAAEQAFSALDQTLAFRLRAPKDVDFTINLNFHFKQLPLDENDGLPALVAPDSGMVNIPLRVRQKTVEVIIRQDLVTDTSFTDVSGTKRLLAFDVSNKEYDDPLNVDGLVLSFYENGGQDGTEAVALDKFAVANIFKSIRIVDVNELERIEKASSPAGTAEYVNLPIDENIEVPLQIPFTQTSVHNAGEVKTYVVLGEFRGDAVNRSFWAQLSNVWTWDVADSILLQIVDEEGEKIQDSEMLVSKKLSLQTQAPENDFFNYPNPFGRQYKQTSIQFQLRNPSDVEFRIFTLLGELVKTWQFSGLSPGVYSNLIRWDGTNDRGKRVLNGVYIGIIDIKPSNGQPAQRYTTKMAYIK</sequence>
<organism evidence="4">
    <name type="scientific">Caldithrix abyssi</name>
    <dbReference type="NCBI Taxonomy" id="187145"/>
    <lineage>
        <taxon>Bacteria</taxon>
        <taxon>Pseudomonadati</taxon>
        <taxon>Calditrichota</taxon>
        <taxon>Calditrichia</taxon>
        <taxon>Calditrichales</taxon>
        <taxon>Calditrichaceae</taxon>
        <taxon>Caldithrix</taxon>
    </lineage>
</organism>
<feature type="chain" id="PRO_5030958194" description="Big-1 domain-containing protein" evidence="2">
    <location>
        <begin position="22"/>
        <end position="3981"/>
    </location>
</feature>
<proteinExistence type="inferred from homology"/>
<name>A0A7V4WVW7_CALAY</name>
<dbReference type="SUPFAM" id="SSF49373">
    <property type="entry name" value="Invasin/intimin cell-adhesion fragments"/>
    <property type="match status" value="5"/>
</dbReference>
<protein>
    <recommendedName>
        <fullName evidence="3">Big-1 domain-containing protein</fullName>
    </recommendedName>
</protein>
<gene>
    <name evidence="4" type="ORF">ENK44_13050</name>
</gene>
<dbReference type="EMBL" id="DRQG01000118">
    <property type="protein sequence ID" value="HGY56630.1"/>
    <property type="molecule type" value="Genomic_DNA"/>
</dbReference>
<dbReference type="InterPro" id="IPR013783">
    <property type="entry name" value="Ig-like_fold"/>
</dbReference>
<dbReference type="Gene3D" id="2.60.40.10">
    <property type="entry name" value="Immunoglobulins"/>
    <property type="match status" value="4"/>
</dbReference>
<evidence type="ECO:0000256" key="2">
    <source>
        <dbReference type="SAM" id="SignalP"/>
    </source>
</evidence>
<dbReference type="InterPro" id="IPR003344">
    <property type="entry name" value="Big_1_dom"/>
</dbReference>
<dbReference type="SMART" id="SM00634">
    <property type="entry name" value="BID_1"/>
    <property type="match status" value="3"/>
</dbReference>
<reference evidence="4" key="1">
    <citation type="journal article" date="2020" name="mSystems">
        <title>Genome- and Community-Level Interaction Insights into Carbon Utilization and Element Cycling Functions of Hydrothermarchaeota in Hydrothermal Sediment.</title>
        <authorList>
            <person name="Zhou Z."/>
            <person name="Liu Y."/>
            <person name="Xu W."/>
            <person name="Pan J."/>
            <person name="Luo Z.H."/>
            <person name="Li M."/>
        </authorList>
    </citation>
    <scope>NUCLEOTIDE SEQUENCE [LARGE SCALE GENOMIC DNA]</scope>
    <source>
        <strain evidence="4">HyVt-577</strain>
    </source>
</reference>